<dbReference type="EMBL" id="CP151512">
    <property type="protein sequence ID" value="WZN65661.1"/>
    <property type="molecule type" value="Genomic_DNA"/>
</dbReference>
<gene>
    <name evidence="3" type="ORF">HKI87_12g72210</name>
</gene>
<feature type="region of interest" description="Disordered" evidence="1">
    <location>
        <begin position="678"/>
        <end position="702"/>
    </location>
</feature>
<dbReference type="CDD" id="cd09917">
    <property type="entry name" value="F-box_SF"/>
    <property type="match status" value="1"/>
</dbReference>
<dbReference type="PANTHER" id="PTHR46175:SF5">
    <property type="entry name" value="ADAGIO PROTEIN 1"/>
    <property type="match status" value="1"/>
</dbReference>
<dbReference type="PANTHER" id="PTHR46175">
    <property type="entry name" value="BACTERIOOPSIN TRANSCRIPTIONAL ACTIVATOR"/>
    <property type="match status" value="1"/>
</dbReference>
<dbReference type="Gene3D" id="2.120.10.80">
    <property type="entry name" value="Kelch-type beta propeller"/>
    <property type="match status" value="2"/>
</dbReference>
<feature type="region of interest" description="Disordered" evidence="1">
    <location>
        <begin position="479"/>
        <end position="499"/>
    </location>
</feature>
<evidence type="ECO:0000259" key="2">
    <source>
        <dbReference type="PROSITE" id="PS50181"/>
    </source>
</evidence>
<accession>A0AAX4PIJ9</accession>
<dbReference type="AlphaFoldDB" id="A0AAX4PIJ9"/>
<protein>
    <submittedName>
        <fullName evidence="3">Adagio-like protein</fullName>
    </submittedName>
</protein>
<dbReference type="Proteomes" id="UP001472866">
    <property type="component" value="Chromosome 12"/>
</dbReference>
<dbReference type="PROSITE" id="PS50181">
    <property type="entry name" value="FBOX"/>
    <property type="match status" value="1"/>
</dbReference>
<feature type="compositionally biased region" description="Low complexity" evidence="1">
    <location>
        <begin position="481"/>
        <end position="494"/>
    </location>
</feature>
<dbReference type="InterPro" id="IPR036047">
    <property type="entry name" value="F-box-like_dom_sf"/>
</dbReference>
<dbReference type="InterPro" id="IPR001810">
    <property type="entry name" value="F-box_dom"/>
</dbReference>
<sequence length="763" mass="82348">MTTGERGSTFGGLLVSGDQEEDFGVGGRRRDLRSFCARGGDPTTTTQQRAGSSGFAEEPNRQADVEFARNFRALDELGMAAVPGEGGDVCADKRRHKAGRPEGGDLNDDDDDVYIASLGCHRPYPTRHDLYFSDKSDSDTFMPAPSALSEAPREKRRRLEREVEVEQQQQHGAKAGLEILSDELLHKIACDLDPSSLSALRQTSKHFKNLVDREDGSAWRSAMRNYCGASTADHLVRTRLPGGGGATEHRELARKLVTLDDMRWTRREVGGAVEPSRCNFSSCAVGTKILIFGGDHGQHALNDTYVLDLSRAEGEGGARWESLFCRNPPPGRFGHTLRKVNDHTCVLFGGCGNAGLFNDCYLLDLDEPRPEWKLVRVDQSAPAERVWHAACVVQESKLVVFGGCDKVGKLLDDVQVLDLSPLLPGMEGRQGAAPPRPRGADHAAGGGMDWASISMPPHRACNSKEGKGGAQVALVDQVDRPSPSQQQQQPSAAQREVGGASLPLRWRRLDAASRGGFRVPARIGHSLVLLREDSTEVVCFGGIANAGPVRARDNSSFVMDVCAPEPKWTKLNFASSSTRRGEGEAEVQTGGAPRGSGRSRLPSPRLDHVCWNLPGDRQVVFGGSPSALESAGGAQDGVSRPNNNQHQHQDPHCSVAGAEEVEVSRHRPDMFLLNTRRPGSAEAVSSSHSPSSSWSSCPTEGAGPLQATWTRVQMQIGAGRQSGPQSAWAHCACVMEHGTKCVVLGGSKGQDWLVNQLHELSIM</sequence>
<proteinExistence type="predicted"/>
<reference evidence="3 4" key="1">
    <citation type="submission" date="2024-03" db="EMBL/GenBank/DDBJ databases">
        <title>Complete genome sequence of the green alga Chloropicon roscoffensis RCC1871.</title>
        <authorList>
            <person name="Lemieux C."/>
            <person name="Pombert J.-F."/>
            <person name="Otis C."/>
            <person name="Turmel M."/>
        </authorList>
    </citation>
    <scope>NUCLEOTIDE SEQUENCE [LARGE SCALE GENOMIC DNA]</scope>
    <source>
        <strain evidence="3 4">RCC1871</strain>
    </source>
</reference>
<feature type="region of interest" description="Disordered" evidence="1">
    <location>
        <begin position="574"/>
        <end position="604"/>
    </location>
</feature>
<feature type="domain" description="F-box" evidence="2">
    <location>
        <begin position="174"/>
        <end position="222"/>
    </location>
</feature>
<evidence type="ECO:0000313" key="3">
    <source>
        <dbReference type="EMBL" id="WZN65661.1"/>
    </source>
</evidence>
<dbReference type="Pfam" id="PF24681">
    <property type="entry name" value="Kelch_KLHDC2_KLHL20_DRC7"/>
    <property type="match status" value="1"/>
</dbReference>
<keyword evidence="4" id="KW-1185">Reference proteome</keyword>
<dbReference type="SUPFAM" id="SSF117281">
    <property type="entry name" value="Kelch motif"/>
    <property type="match status" value="1"/>
</dbReference>
<dbReference type="InterPro" id="IPR015915">
    <property type="entry name" value="Kelch-typ_b-propeller"/>
</dbReference>
<evidence type="ECO:0000256" key="1">
    <source>
        <dbReference type="SAM" id="MobiDB-lite"/>
    </source>
</evidence>
<feature type="compositionally biased region" description="Low complexity" evidence="1">
    <location>
        <begin position="685"/>
        <end position="696"/>
    </location>
</feature>
<dbReference type="SMART" id="SM00256">
    <property type="entry name" value="FBOX"/>
    <property type="match status" value="1"/>
</dbReference>
<feature type="region of interest" description="Disordered" evidence="1">
    <location>
        <begin position="425"/>
        <end position="449"/>
    </location>
</feature>
<evidence type="ECO:0000313" key="4">
    <source>
        <dbReference type="Proteomes" id="UP001472866"/>
    </source>
</evidence>
<feature type="region of interest" description="Disordered" evidence="1">
    <location>
        <begin position="622"/>
        <end position="653"/>
    </location>
</feature>
<organism evidence="3 4">
    <name type="scientific">Chloropicon roscoffensis</name>
    <dbReference type="NCBI Taxonomy" id="1461544"/>
    <lineage>
        <taxon>Eukaryota</taxon>
        <taxon>Viridiplantae</taxon>
        <taxon>Chlorophyta</taxon>
        <taxon>Chloropicophyceae</taxon>
        <taxon>Chloropicales</taxon>
        <taxon>Chloropicaceae</taxon>
        <taxon>Chloropicon</taxon>
    </lineage>
</organism>
<dbReference type="Pfam" id="PF00646">
    <property type="entry name" value="F-box"/>
    <property type="match status" value="1"/>
</dbReference>
<dbReference type="SUPFAM" id="SSF81383">
    <property type="entry name" value="F-box domain"/>
    <property type="match status" value="1"/>
</dbReference>
<feature type="compositionally biased region" description="Low complexity" evidence="1">
    <location>
        <begin position="595"/>
        <end position="604"/>
    </location>
</feature>
<name>A0AAX4PIJ9_9CHLO</name>
<feature type="region of interest" description="Disordered" evidence="1">
    <location>
        <begin position="1"/>
        <end position="62"/>
    </location>
</feature>
<feature type="compositionally biased region" description="Polar residues" evidence="1">
    <location>
        <begin position="42"/>
        <end position="51"/>
    </location>
</feature>